<dbReference type="PRINTS" id="PR00080">
    <property type="entry name" value="SDRFAMILY"/>
</dbReference>
<dbReference type="Proteomes" id="UP000011761">
    <property type="component" value="Unassembled WGS sequence"/>
</dbReference>
<dbReference type="RefSeq" id="XP_007673176.1">
    <property type="nucleotide sequence ID" value="XM_007674986.1"/>
</dbReference>
<reference evidence="2 3" key="1">
    <citation type="journal article" date="2012" name="PLoS Pathog.">
        <title>Diverse lifestyles and strategies of plant pathogenesis encoded in the genomes of eighteen Dothideomycetes fungi.</title>
        <authorList>
            <person name="Ohm R.A."/>
            <person name="Feau N."/>
            <person name="Henrissat B."/>
            <person name="Schoch C.L."/>
            <person name="Horwitz B.A."/>
            <person name="Barry K.W."/>
            <person name="Condon B.J."/>
            <person name="Copeland A.C."/>
            <person name="Dhillon B."/>
            <person name="Glaser F."/>
            <person name="Hesse C.N."/>
            <person name="Kosti I."/>
            <person name="LaButti K."/>
            <person name="Lindquist E.A."/>
            <person name="Lucas S."/>
            <person name="Salamov A.A."/>
            <person name="Bradshaw R.E."/>
            <person name="Ciuffetti L."/>
            <person name="Hamelin R.C."/>
            <person name="Kema G.H.J."/>
            <person name="Lawrence C."/>
            <person name="Scott J.A."/>
            <person name="Spatafora J.W."/>
            <person name="Turgeon B.G."/>
            <person name="de Wit P.J.G.M."/>
            <person name="Zhong S."/>
            <person name="Goodwin S.B."/>
            <person name="Grigoriev I.V."/>
        </authorList>
    </citation>
    <scope>NUCLEOTIDE SEQUENCE [LARGE SCALE GENOMIC DNA]</scope>
    <source>
        <strain evidence="2 3">UAMH 10762</strain>
    </source>
</reference>
<accession>M2MRK6</accession>
<dbReference type="PROSITE" id="PS00061">
    <property type="entry name" value="ADH_SHORT"/>
    <property type="match status" value="1"/>
</dbReference>
<evidence type="ECO:0000256" key="1">
    <source>
        <dbReference type="ARBA" id="ARBA00022857"/>
    </source>
</evidence>
<evidence type="ECO:0000313" key="3">
    <source>
        <dbReference type="Proteomes" id="UP000011761"/>
    </source>
</evidence>
<gene>
    <name evidence="2" type="ORF">BAUCODRAFT_144880</name>
</gene>
<dbReference type="Gene3D" id="3.40.50.720">
    <property type="entry name" value="NAD(P)-binding Rossmann-like Domain"/>
    <property type="match status" value="1"/>
</dbReference>
<dbReference type="EMBL" id="KB445551">
    <property type="protein sequence ID" value="EMC99461.1"/>
    <property type="molecule type" value="Genomic_DNA"/>
</dbReference>
<name>M2MRK6_BAUPA</name>
<dbReference type="HOGENOM" id="CLU_010194_1_0_1"/>
<dbReference type="Pfam" id="PF13561">
    <property type="entry name" value="adh_short_C2"/>
    <property type="match status" value="1"/>
</dbReference>
<dbReference type="AlphaFoldDB" id="M2MRK6"/>
<dbReference type="InterPro" id="IPR020904">
    <property type="entry name" value="Sc_DH/Rdtase_CS"/>
</dbReference>
<dbReference type="OrthoDB" id="417891at2759"/>
<dbReference type="InterPro" id="IPR036291">
    <property type="entry name" value="NAD(P)-bd_dom_sf"/>
</dbReference>
<organism evidence="2 3">
    <name type="scientific">Baudoinia panamericana (strain UAMH 10762)</name>
    <name type="common">Angels' share fungus</name>
    <name type="synonym">Baudoinia compniacensis (strain UAMH 10762)</name>
    <dbReference type="NCBI Taxonomy" id="717646"/>
    <lineage>
        <taxon>Eukaryota</taxon>
        <taxon>Fungi</taxon>
        <taxon>Dikarya</taxon>
        <taxon>Ascomycota</taxon>
        <taxon>Pezizomycotina</taxon>
        <taxon>Dothideomycetes</taxon>
        <taxon>Dothideomycetidae</taxon>
        <taxon>Mycosphaerellales</taxon>
        <taxon>Teratosphaeriaceae</taxon>
        <taxon>Baudoinia</taxon>
    </lineage>
</organism>
<dbReference type="GeneID" id="19108543"/>
<protein>
    <submittedName>
        <fullName evidence="2">Uncharacterized protein</fullName>
    </submittedName>
</protein>
<dbReference type="PRINTS" id="PR00081">
    <property type="entry name" value="GDHRDH"/>
</dbReference>
<keyword evidence="3" id="KW-1185">Reference proteome</keyword>
<dbReference type="NCBIfam" id="NF005559">
    <property type="entry name" value="PRK07231.1"/>
    <property type="match status" value="1"/>
</dbReference>
<dbReference type="OMA" id="FDIHVMG"/>
<evidence type="ECO:0000313" key="2">
    <source>
        <dbReference type="EMBL" id="EMC99461.1"/>
    </source>
</evidence>
<dbReference type="FunFam" id="3.40.50.720:FF:000084">
    <property type="entry name" value="Short-chain dehydrogenase reductase"/>
    <property type="match status" value="1"/>
</dbReference>
<keyword evidence="1" id="KW-0521">NADP</keyword>
<dbReference type="PANTHER" id="PTHR42820:SF1">
    <property type="entry name" value="SHORT-CHAIN DEHYDROGENASE_REDUCTASE FAMILY PROTEIN"/>
    <property type="match status" value="1"/>
</dbReference>
<sequence>MSPPTTDSRLLGRIAVITGASSGLGKATAIRFANSGARIICADLKSAGVEDEISKQHGKDSATFVSCDVTDESQIEDLVKQAVKWGGRLDIICNYAGVAVETSHAMQTRCDSLPTKDFDWAMSINCRGVWLCCKYALKQMLAQEPREPNARGERTRGWIVNAASMAGLIALNNTPVYTASKFAVVGMTKQMALDYAQDRIHVNALCPGFVESPMIQHFTDDAANKAQLASRHPWNSLGRPEDIADAALFLCSDESAWITGHSLVIDGAYTCG</sequence>
<proteinExistence type="predicted"/>
<dbReference type="KEGG" id="bcom:BAUCODRAFT_144880"/>
<dbReference type="CDD" id="cd05233">
    <property type="entry name" value="SDR_c"/>
    <property type="match status" value="1"/>
</dbReference>
<dbReference type="SUPFAM" id="SSF51735">
    <property type="entry name" value="NAD(P)-binding Rossmann-fold domains"/>
    <property type="match status" value="1"/>
</dbReference>
<dbReference type="eggNOG" id="KOG0725">
    <property type="taxonomic scope" value="Eukaryota"/>
</dbReference>
<dbReference type="InterPro" id="IPR002347">
    <property type="entry name" value="SDR_fam"/>
</dbReference>
<dbReference type="PANTHER" id="PTHR42820">
    <property type="entry name" value="SHORT-CHAIN DEHYDROGENASE REDUCTASE"/>
    <property type="match status" value="1"/>
</dbReference>